<name>A0A4V3HH18_9FLAO</name>
<evidence type="ECO:0000313" key="8">
    <source>
        <dbReference type="Proteomes" id="UP000294824"/>
    </source>
</evidence>
<dbReference type="PROSITE" id="PS51257">
    <property type="entry name" value="PROKAR_LIPOPROTEIN"/>
    <property type="match status" value="1"/>
</dbReference>
<keyword evidence="5" id="KW-0998">Cell outer membrane</keyword>
<gene>
    <name evidence="7" type="ORF">DFQ06_0450</name>
</gene>
<keyword evidence="4" id="KW-0472">Membrane</keyword>
<reference evidence="7 8" key="1">
    <citation type="submission" date="2019-03" db="EMBL/GenBank/DDBJ databases">
        <title>Genomic Encyclopedia of Type Strains, Phase III (KMG-III): the genomes of soil and plant-associated and newly described type strains.</title>
        <authorList>
            <person name="Whitman W."/>
        </authorList>
    </citation>
    <scope>NUCLEOTIDE SEQUENCE [LARGE SCALE GENOMIC DNA]</scope>
    <source>
        <strain evidence="7 8">CECT 8301</strain>
    </source>
</reference>
<comment type="subcellular location">
    <subcellularLocation>
        <location evidence="1">Cell outer membrane</location>
    </subcellularLocation>
</comment>
<dbReference type="InterPro" id="IPR012944">
    <property type="entry name" value="SusD_RagB_dom"/>
</dbReference>
<evidence type="ECO:0000259" key="6">
    <source>
        <dbReference type="Pfam" id="PF07980"/>
    </source>
</evidence>
<evidence type="ECO:0000256" key="4">
    <source>
        <dbReference type="ARBA" id="ARBA00023136"/>
    </source>
</evidence>
<comment type="similarity">
    <text evidence="2">Belongs to the SusD family.</text>
</comment>
<evidence type="ECO:0000256" key="1">
    <source>
        <dbReference type="ARBA" id="ARBA00004442"/>
    </source>
</evidence>
<dbReference type="RefSeq" id="WP_133965755.1">
    <property type="nucleotide sequence ID" value="NZ_SORL01000007.1"/>
</dbReference>
<dbReference type="AlphaFoldDB" id="A0A4V3HH18"/>
<dbReference type="Pfam" id="PF07980">
    <property type="entry name" value="SusD_RagB"/>
    <property type="match status" value="1"/>
</dbReference>
<dbReference type="SUPFAM" id="SSF48452">
    <property type="entry name" value="TPR-like"/>
    <property type="match status" value="1"/>
</dbReference>
<proteinExistence type="inferred from homology"/>
<comment type="caution">
    <text evidence="7">The sequence shown here is derived from an EMBL/GenBank/DDBJ whole genome shotgun (WGS) entry which is preliminary data.</text>
</comment>
<evidence type="ECO:0000256" key="3">
    <source>
        <dbReference type="ARBA" id="ARBA00022729"/>
    </source>
</evidence>
<sequence>MKISNKISKIASVFMVGVLVFSCTDLNEEVIDEVIGGESSNPESAMAAAYGQLANRTFTDHGNVFGLQEYPTDECMLPTRGSDWGDGGKWRALTEFTWGTNNAAVAGTWNNLTSGITKTLTAIESLEQNPDYANYDLFLAEAQGLLALYVYNTLDLFNQAPYRDPFTAGAPLEILQGETEIDNLIADVESIIPNLVNLGEQQTYNGRFTKQAAYALLADMYLNRAVFKDRYNASSSFNFTETAVDNNGSDMDKVIYYTSLLIDGSFSLESNYFKNFDIDNGSGSEIIFAIVQENDNIRSSDNDFAYMSTGRAQKQTPDNRGTNGSCVEPEFYYTWDGNHDDPRFHRYYQYSDGTWFMNDGTTGSVPAEDSRTDTGKLLVHFNRGLQVGQQYGPTLDGKGGFNMTVDGRIEISKLYMEKNTTTPMDYTPDLDFSNPVEAVFSQDQINRGVRNFKWEFDPNYGNGNSAVDVPLYRLGGMYCMRAEAYFRNGETALALADINMLRTSRTREALFGNAPGVAITSLDETTLYNEIGFEMYWEMYRRKQMIRFGTFDKPYTAKPTTEPYLRVYAIPQATIDVTAEISQNFGYIN</sequence>
<dbReference type="Gene3D" id="1.25.40.390">
    <property type="match status" value="1"/>
</dbReference>
<organism evidence="7 8">
    <name type="scientific">Algibacter lectus</name>
    <dbReference type="NCBI Taxonomy" id="221126"/>
    <lineage>
        <taxon>Bacteria</taxon>
        <taxon>Pseudomonadati</taxon>
        <taxon>Bacteroidota</taxon>
        <taxon>Flavobacteriia</taxon>
        <taxon>Flavobacteriales</taxon>
        <taxon>Flavobacteriaceae</taxon>
        <taxon>Algibacter</taxon>
    </lineage>
</organism>
<evidence type="ECO:0000256" key="2">
    <source>
        <dbReference type="ARBA" id="ARBA00006275"/>
    </source>
</evidence>
<accession>A0A4V3HH18</accession>
<evidence type="ECO:0000256" key="5">
    <source>
        <dbReference type="ARBA" id="ARBA00023237"/>
    </source>
</evidence>
<dbReference type="Proteomes" id="UP000294824">
    <property type="component" value="Unassembled WGS sequence"/>
</dbReference>
<protein>
    <submittedName>
        <fullName evidence="7">RagB/SusD domain-containing protein</fullName>
    </submittedName>
</protein>
<keyword evidence="3" id="KW-0732">Signal</keyword>
<dbReference type="GO" id="GO:0009279">
    <property type="term" value="C:cell outer membrane"/>
    <property type="evidence" value="ECO:0007669"/>
    <property type="project" value="UniProtKB-SubCell"/>
</dbReference>
<feature type="domain" description="RagB/SusD" evidence="6">
    <location>
        <begin position="285"/>
        <end position="562"/>
    </location>
</feature>
<dbReference type="EMBL" id="SORL01000007">
    <property type="protein sequence ID" value="TDY63561.1"/>
    <property type="molecule type" value="Genomic_DNA"/>
</dbReference>
<keyword evidence="8" id="KW-1185">Reference proteome</keyword>
<dbReference type="InterPro" id="IPR011990">
    <property type="entry name" value="TPR-like_helical_dom_sf"/>
</dbReference>
<evidence type="ECO:0000313" key="7">
    <source>
        <dbReference type="EMBL" id="TDY63561.1"/>
    </source>
</evidence>